<dbReference type="Pfam" id="PF00196">
    <property type="entry name" value="GerE"/>
    <property type="match status" value="1"/>
</dbReference>
<evidence type="ECO:0000313" key="6">
    <source>
        <dbReference type="Proteomes" id="UP000253529"/>
    </source>
</evidence>
<dbReference type="SUPFAM" id="SSF46894">
    <property type="entry name" value="C-terminal effector domain of the bipartite response regulators"/>
    <property type="match status" value="1"/>
</dbReference>
<dbReference type="PROSITE" id="PS50110">
    <property type="entry name" value="RESPONSE_REGULATORY"/>
    <property type="match status" value="1"/>
</dbReference>
<evidence type="ECO:0000259" key="4">
    <source>
        <dbReference type="PROSITE" id="PS50110"/>
    </source>
</evidence>
<dbReference type="EMBL" id="QNRK01000001">
    <property type="protein sequence ID" value="RBP18395.1"/>
    <property type="molecule type" value="Genomic_DNA"/>
</dbReference>
<dbReference type="SMART" id="SM00421">
    <property type="entry name" value="HTH_LUXR"/>
    <property type="match status" value="1"/>
</dbReference>
<name>A0A366FXD3_9HYPH</name>
<comment type="caution">
    <text evidence="2">Lacks conserved residue(s) required for the propagation of feature annotation.</text>
</comment>
<proteinExistence type="predicted"/>
<protein>
    <submittedName>
        <fullName evidence="5">DNA-binding NarL/FixJ family response regulator</fullName>
    </submittedName>
</protein>
<evidence type="ECO:0000313" key="5">
    <source>
        <dbReference type="EMBL" id="RBP18395.1"/>
    </source>
</evidence>
<comment type="caution">
    <text evidence="5">The sequence shown here is derived from an EMBL/GenBank/DDBJ whole genome shotgun (WGS) entry which is preliminary data.</text>
</comment>
<dbReference type="PROSITE" id="PS50043">
    <property type="entry name" value="HTH_LUXR_2"/>
    <property type="match status" value="1"/>
</dbReference>
<dbReference type="CDD" id="cd06170">
    <property type="entry name" value="LuxR_C_like"/>
    <property type="match status" value="1"/>
</dbReference>
<evidence type="ECO:0000256" key="1">
    <source>
        <dbReference type="ARBA" id="ARBA00023125"/>
    </source>
</evidence>
<dbReference type="InterPro" id="IPR001789">
    <property type="entry name" value="Sig_transdc_resp-reg_receiver"/>
</dbReference>
<gene>
    <name evidence="5" type="ORF">DFR50_101343</name>
</gene>
<reference evidence="5 6" key="1">
    <citation type="submission" date="2018-06" db="EMBL/GenBank/DDBJ databases">
        <title>Genomic Encyclopedia of Type Strains, Phase IV (KMG-IV): sequencing the most valuable type-strain genomes for metagenomic binning, comparative biology and taxonomic classification.</title>
        <authorList>
            <person name="Goeker M."/>
        </authorList>
    </citation>
    <scope>NUCLEOTIDE SEQUENCE [LARGE SCALE GENOMIC DNA]</scope>
    <source>
        <strain evidence="5 6">DSM 24875</strain>
    </source>
</reference>
<dbReference type="PANTHER" id="PTHR45566:SF1">
    <property type="entry name" value="HTH-TYPE TRANSCRIPTIONAL REGULATOR YHJB-RELATED"/>
    <property type="match status" value="1"/>
</dbReference>
<dbReference type="Proteomes" id="UP000253529">
    <property type="component" value="Unassembled WGS sequence"/>
</dbReference>
<dbReference type="Gene3D" id="3.40.50.2300">
    <property type="match status" value="1"/>
</dbReference>
<dbReference type="InterPro" id="IPR016032">
    <property type="entry name" value="Sig_transdc_resp-reg_C-effctor"/>
</dbReference>
<organism evidence="5 6">
    <name type="scientific">Roseiarcus fermentans</name>
    <dbReference type="NCBI Taxonomy" id="1473586"/>
    <lineage>
        <taxon>Bacteria</taxon>
        <taxon>Pseudomonadati</taxon>
        <taxon>Pseudomonadota</taxon>
        <taxon>Alphaproteobacteria</taxon>
        <taxon>Hyphomicrobiales</taxon>
        <taxon>Roseiarcaceae</taxon>
        <taxon>Roseiarcus</taxon>
    </lineage>
</organism>
<sequence>MEGASDRPASFYGRSPFYERMSGANPVFRDLDGPDAPGIIRAWPSDRILVVYDKLFLAECLKSVLQTSLNAPVQICSSLDEICDEGREGDARLILFLIDTVKTPDTYDLLRQATAVAKAPVVVLSHSREQRVVREVMQCGAKAYIPMMTGISVAIEAVRFVLAGGTYVPPESLMETGREPVAGLALETVNPVTLRELSIIQAIQQGKSNKIIAYELKLCESTVKVHIRNIMRKLNAKNRTAVAVRSAELLVAPELGKIA</sequence>
<dbReference type="InterPro" id="IPR011006">
    <property type="entry name" value="CheY-like_superfamily"/>
</dbReference>
<dbReference type="InterPro" id="IPR000792">
    <property type="entry name" value="Tscrpt_reg_LuxR_C"/>
</dbReference>
<keyword evidence="6" id="KW-1185">Reference proteome</keyword>
<feature type="domain" description="Response regulatory" evidence="4">
    <location>
        <begin position="47"/>
        <end position="162"/>
    </location>
</feature>
<evidence type="ECO:0000259" key="3">
    <source>
        <dbReference type="PROSITE" id="PS50043"/>
    </source>
</evidence>
<dbReference type="AlphaFoldDB" id="A0A366FXD3"/>
<dbReference type="PANTHER" id="PTHR45566">
    <property type="entry name" value="HTH-TYPE TRANSCRIPTIONAL REGULATOR YHJB-RELATED"/>
    <property type="match status" value="1"/>
</dbReference>
<evidence type="ECO:0000256" key="2">
    <source>
        <dbReference type="PROSITE-ProRule" id="PRU00169"/>
    </source>
</evidence>
<dbReference type="PRINTS" id="PR00038">
    <property type="entry name" value="HTHLUXR"/>
</dbReference>
<dbReference type="PROSITE" id="PS00622">
    <property type="entry name" value="HTH_LUXR_1"/>
    <property type="match status" value="1"/>
</dbReference>
<dbReference type="SUPFAM" id="SSF52172">
    <property type="entry name" value="CheY-like"/>
    <property type="match status" value="1"/>
</dbReference>
<dbReference type="GO" id="GO:0003677">
    <property type="term" value="F:DNA binding"/>
    <property type="evidence" value="ECO:0007669"/>
    <property type="project" value="UniProtKB-KW"/>
</dbReference>
<accession>A0A366FXD3</accession>
<keyword evidence="1 5" id="KW-0238">DNA-binding</keyword>
<dbReference type="GO" id="GO:0000160">
    <property type="term" value="P:phosphorelay signal transduction system"/>
    <property type="evidence" value="ECO:0007669"/>
    <property type="project" value="InterPro"/>
</dbReference>
<feature type="domain" description="HTH luxR-type" evidence="3">
    <location>
        <begin position="185"/>
        <end position="250"/>
    </location>
</feature>
<dbReference type="GO" id="GO:0006355">
    <property type="term" value="P:regulation of DNA-templated transcription"/>
    <property type="evidence" value="ECO:0007669"/>
    <property type="project" value="InterPro"/>
</dbReference>
<dbReference type="InterPro" id="IPR051015">
    <property type="entry name" value="EvgA-like"/>
</dbReference>